<dbReference type="HOGENOM" id="CLU_049916_0_0_1"/>
<organism evidence="2 3">
    <name type="scientific">Galerina marginata (strain CBS 339.88)</name>
    <dbReference type="NCBI Taxonomy" id="685588"/>
    <lineage>
        <taxon>Eukaryota</taxon>
        <taxon>Fungi</taxon>
        <taxon>Dikarya</taxon>
        <taxon>Basidiomycota</taxon>
        <taxon>Agaricomycotina</taxon>
        <taxon>Agaricomycetes</taxon>
        <taxon>Agaricomycetidae</taxon>
        <taxon>Agaricales</taxon>
        <taxon>Agaricineae</taxon>
        <taxon>Strophariaceae</taxon>
        <taxon>Galerina</taxon>
    </lineage>
</organism>
<dbReference type="AlphaFoldDB" id="A0A067TKL2"/>
<gene>
    <name evidence="2" type="ORF">GALMADRAFT_238510</name>
</gene>
<evidence type="ECO:0008006" key="4">
    <source>
        <dbReference type="Google" id="ProtNLM"/>
    </source>
</evidence>
<dbReference type="STRING" id="685588.A0A067TKL2"/>
<dbReference type="OrthoDB" id="3242181at2759"/>
<reference evidence="3" key="1">
    <citation type="journal article" date="2014" name="Proc. Natl. Acad. Sci. U.S.A.">
        <title>Extensive sampling of basidiomycete genomes demonstrates inadequacy of the white-rot/brown-rot paradigm for wood decay fungi.</title>
        <authorList>
            <person name="Riley R."/>
            <person name="Salamov A.A."/>
            <person name="Brown D.W."/>
            <person name="Nagy L.G."/>
            <person name="Floudas D."/>
            <person name="Held B.W."/>
            <person name="Levasseur A."/>
            <person name="Lombard V."/>
            <person name="Morin E."/>
            <person name="Otillar R."/>
            <person name="Lindquist E.A."/>
            <person name="Sun H."/>
            <person name="LaButti K.M."/>
            <person name="Schmutz J."/>
            <person name="Jabbour D."/>
            <person name="Luo H."/>
            <person name="Baker S.E."/>
            <person name="Pisabarro A.G."/>
            <person name="Walton J.D."/>
            <person name="Blanchette R.A."/>
            <person name="Henrissat B."/>
            <person name="Martin F."/>
            <person name="Cullen D."/>
            <person name="Hibbett D.S."/>
            <person name="Grigoriev I.V."/>
        </authorList>
    </citation>
    <scope>NUCLEOTIDE SEQUENCE [LARGE SCALE GENOMIC DNA]</scope>
    <source>
        <strain evidence="3">CBS 339.88</strain>
    </source>
</reference>
<keyword evidence="3" id="KW-1185">Reference proteome</keyword>
<evidence type="ECO:0000313" key="3">
    <source>
        <dbReference type="Proteomes" id="UP000027222"/>
    </source>
</evidence>
<sequence>MSTVSLPSYIAPSLNQIPSYSAEPHSYEQRLALGDRLRARPSGNFIKQSKGGGIRLRLSAQENNVALPIYGSTDVVEGTVELSRPEAVTSVEVQIEGRLRLKEIAEGGTAVAELCLDTALLWTKDTANTLCPTSLHFSLGLPSTFTYEEKTYPLPPTFDVKLSGLPGFVATIDYSVTTIVGKSNGVPMPKMKSRSLGIHVGSTVVSTPFVYYPRSRPSSPIPPPLQHGPDGFIATPDWKVFESVLHSKSSTRPNIVTKLYVPASRVFCMSKPIPFHLSLESSAVSLAAFLPMGPTANNGVSARKITRVQLMRQTTVDVRNTIMAGVKTDMWRVDCIGEGTFKHAGDGPSFMTYTGEIVVNDIKVPAFRAAGLSVKDCLLFTVTPLDPGKTPFGEVREVIPVRLSTESWTPNGAGIGRPDSALWESPTPPTAKEASNF</sequence>
<name>A0A067TKL2_GALM3</name>
<evidence type="ECO:0000313" key="2">
    <source>
        <dbReference type="EMBL" id="KDR82877.1"/>
    </source>
</evidence>
<evidence type="ECO:0000256" key="1">
    <source>
        <dbReference type="SAM" id="MobiDB-lite"/>
    </source>
</evidence>
<protein>
    <recommendedName>
        <fullName evidence="4">Arrestin-like N-terminal domain-containing protein</fullName>
    </recommendedName>
</protein>
<dbReference type="Proteomes" id="UP000027222">
    <property type="component" value="Unassembled WGS sequence"/>
</dbReference>
<accession>A0A067TKL2</accession>
<proteinExistence type="predicted"/>
<feature type="region of interest" description="Disordered" evidence="1">
    <location>
        <begin position="413"/>
        <end position="437"/>
    </location>
</feature>
<dbReference type="EMBL" id="KL142369">
    <property type="protein sequence ID" value="KDR82877.1"/>
    <property type="molecule type" value="Genomic_DNA"/>
</dbReference>